<organism evidence="9">
    <name type="scientific">Thrips palmi</name>
    <name type="common">Melon thrips</name>
    <dbReference type="NCBI Taxonomy" id="161013"/>
    <lineage>
        <taxon>Eukaryota</taxon>
        <taxon>Metazoa</taxon>
        <taxon>Ecdysozoa</taxon>
        <taxon>Arthropoda</taxon>
        <taxon>Hexapoda</taxon>
        <taxon>Insecta</taxon>
        <taxon>Pterygota</taxon>
        <taxon>Neoptera</taxon>
        <taxon>Paraneoptera</taxon>
        <taxon>Thysanoptera</taxon>
        <taxon>Terebrantia</taxon>
        <taxon>Thripoidea</taxon>
        <taxon>Thripidae</taxon>
        <taxon>Thrips</taxon>
    </lineage>
</organism>
<keyword evidence="4" id="KW-0496">Mitochondrion</keyword>
<dbReference type="InParanoid" id="A0A6P8XW49"/>
<comment type="subcellular location">
    <subcellularLocation>
        <location evidence="1">Mitochondrion</location>
    </subcellularLocation>
</comment>
<dbReference type="KEGG" id="tpal:117639552"/>
<evidence type="ECO:0000256" key="5">
    <source>
        <dbReference type="ARBA" id="ARBA00023274"/>
    </source>
</evidence>
<dbReference type="CTD" id="51649"/>
<evidence type="ECO:0000256" key="4">
    <source>
        <dbReference type="ARBA" id="ARBA00023128"/>
    </source>
</evidence>
<keyword evidence="3" id="KW-0689">Ribosomal protein</keyword>
<dbReference type="GO" id="GO:0003735">
    <property type="term" value="F:structural constituent of ribosome"/>
    <property type="evidence" value="ECO:0007669"/>
    <property type="project" value="InterPro"/>
</dbReference>
<keyword evidence="5" id="KW-0687">Ribonucleoprotein</keyword>
<keyword evidence="8" id="KW-1185">Reference proteome</keyword>
<evidence type="ECO:0000256" key="3">
    <source>
        <dbReference type="ARBA" id="ARBA00022980"/>
    </source>
</evidence>
<dbReference type="Pfam" id="PF10484">
    <property type="entry name" value="MRP-S23"/>
    <property type="match status" value="1"/>
</dbReference>
<proteinExistence type="inferred from homology"/>
<accession>A0A6P8XW49</accession>
<dbReference type="CDD" id="cd23701">
    <property type="entry name" value="At1g26750"/>
    <property type="match status" value="1"/>
</dbReference>
<dbReference type="GO" id="GO:0005739">
    <property type="term" value="C:mitochondrion"/>
    <property type="evidence" value="ECO:0007669"/>
    <property type="project" value="InterPro"/>
</dbReference>
<protein>
    <recommendedName>
        <fullName evidence="6">Small ribosomal subunit protein mS23</fullName>
    </recommendedName>
</protein>
<dbReference type="InterPro" id="IPR059242">
    <property type="entry name" value="mS23_dom"/>
</dbReference>
<dbReference type="PANTHER" id="PTHR15925:SF2">
    <property type="entry name" value="SMALL RIBOSOMAL SUBUNIT PROTEIN MS23"/>
    <property type="match status" value="1"/>
</dbReference>
<evidence type="ECO:0000313" key="8">
    <source>
        <dbReference type="Proteomes" id="UP000515158"/>
    </source>
</evidence>
<evidence type="ECO:0000256" key="2">
    <source>
        <dbReference type="ARBA" id="ARBA00009864"/>
    </source>
</evidence>
<evidence type="ECO:0000256" key="6">
    <source>
        <dbReference type="ARBA" id="ARBA00035137"/>
    </source>
</evidence>
<gene>
    <name evidence="9" type="primary">LOC117639552</name>
</gene>
<reference evidence="9" key="1">
    <citation type="submission" date="2025-08" db="UniProtKB">
        <authorList>
            <consortium name="RefSeq"/>
        </authorList>
    </citation>
    <scope>IDENTIFICATION</scope>
    <source>
        <tissue evidence="9">Total insect</tissue>
    </source>
</reference>
<dbReference type="RefSeq" id="XP_034231228.1">
    <property type="nucleotide sequence ID" value="XM_034375337.1"/>
</dbReference>
<dbReference type="GeneID" id="117639552"/>
<dbReference type="GO" id="GO:0006412">
    <property type="term" value="P:translation"/>
    <property type="evidence" value="ECO:0007669"/>
    <property type="project" value="InterPro"/>
</dbReference>
<evidence type="ECO:0000259" key="7">
    <source>
        <dbReference type="Pfam" id="PF10484"/>
    </source>
</evidence>
<evidence type="ECO:0000313" key="9">
    <source>
        <dbReference type="RefSeq" id="XP_034231228.1"/>
    </source>
</evidence>
<dbReference type="InterPro" id="IPR023611">
    <property type="entry name" value="mS23_dom_met"/>
</dbReference>
<name>A0A6P8XW49_THRPL</name>
<dbReference type="PANTHER" id="PTHR15925">
    <property type="entry name" value="MITOCHONDRIAL RIBOSOMAL PROTEIN S23"/>
    <property type="match status" value="1"/>
</dbReference>
<dbReference type="InterPro" id="IPR019520">
    <property type="entry name" value="Ribosomal_mS23_met"/>
</dbReference>
<evidence type="ECO:0000256" key="1">
    <source>
        <dbReference type="ARBA" id="ARBA00004173"/>
    </source>
</evidence>
<dbReference type="AlphaFoldDB" id="A0A6P8XW49"/>
<sequence length="133" mass="15098">MSVTKNNGLIKLVRKQISGGFEKKESISTPQARFEKLGTIYSRTTGLIKSGVIPSSEIPIWYSLYKTFPPKYEPKYKRPPLEVEVKEIYYPEDKRRASTKQWPVLNLNGTTPAENVEKPQHSVSDLIAEADSL</sequence>
<dbReference type="GO" id="GO:0005840">
    <property type="term" value="C:ribosome"/>
    <property type="evidence" value="ECO:0007669"/>
    <property type="project" value="InterPro"/>
</dbReference>
<comment type="similarity">
    <text evidence="2">Belongs to the mitochondrion-specific ribosomal protein mS23 family.</text>
</comment>
<feature type="domain" description="Small ribosomal subunit protein mS23 conserved" evidence="7">
    <location>
        <begin position="31"/>
        <end position="100"/>
    </location>
</feature>
<dbReference type="Proteomes" id="UP000515158">
    <property type="component" value="Unplaced"/>
</dbReference>
<dbReference type="OrthoDB" id="10012356at2759"/>